<keyword evidence="8 16" id="KW-0479">Metal-binding</keyword>
<proteinExistence type="evidence at transcript level"/>
<dbReference type="PANTHER" id="PTHR24292:SF84">
    <property type="entry name" value="CYTOCHROME P450 28A5-RELATED"/>
    <property type="match status" value="1"/>
</dbReference>
<comment type="subcellular location">
    <subcellularLocation>
        <location evidence="4">Endoplasmic reticulum membrane</location>
        <topology evidence="4">Peripheral membrane protein</topology>
    </subcellularLocation>
    <subcellularLocation>
        <location evidence="3">Microsome membrane</location>
        <topology evidence="3">Peripheral membrane protein</topology>
    </subcellularLocation>
</comment>
<keyword evidence="7 16" id="KW-0349">Heme</keyword>
<keyword evidence="13 17" id="KW-0503">Monooxygenase</keyword>
<dbReference type="PROSITE" id="PS00086">
    <property type="entry name" value="CYTOCHROME_P450"/>
    <property type="match status" value="1"/>
</dbReference>
<dbReference type="PANTHER" id="PTHR24292">
    <property type="entry name" value="CYTOCHROME P450"/>
    <property type="match status" value="1"/>
</dbReference>
<dbReference type="GO" id="GO:0020037">
    <property type="term" value="F:heme binding"/>
    <property type="evidence" value="ECO:0007669"/>
    <property type="project" value="InterPro"/>
</dbReference>
<dbReference type="GO" id="GO:0016712">
    <property type="term" value="F:oxidoreductase activity, acting on paired donors, with incorporation or reduction of molecular oxygen, reduced flavin or flavoprotein as one donor, and incorporation of one atom of oxygen"/>
    <property type="evidence" value="ECO:0007669"/>
    <property type="project" value="UniProtKB-EC"/>
</dbReference>
<comment type="catalytic activity">
    <reaction evidence="15">
        <text>an organic molecule + reduced [NADPH--hemoprotein reductase] + O2 = an alcohol + oxidized [NADPH--hemoprotein reductase] + H2O + H(+)</text>
        <dbReference type="Rhea" id="RHEA:17149"/>
        <dbReference type="Rhea" id="RHEA-COMP:11964"/>
        <dbReference type="Rhea" id="RHEA-COMP:11965"/>
        <dbReference type="ChEBI" id="CHEBI:15377"/>
        <dbReference type="ChEBI" id="CHEBI:15378"/>
        <dbReference type="ChEBI" id="CHEBI:15379"/>
        <dbReference type="ChEBI" id="CHEBI:30879"/>
        <dbReference type="ChEBI" id="CHEBI:57618"/>
        <dbReference type="ChEBI" id="CHEBI:58210"/>
        <dbReference type="ChEBI" id="CHEBI:142491"/>
        <dbReference type="EC" id="1.14.14.1"/>
    </reaction>
</comment>
<evidence type="ECO:0000256" key="12">
    <source>
        <dbReference type="ARBA" id="ARBA00023004"/>
    </source>
</evidence>
<dbReference type="PRINTS" id="PR00385">
    <property type="entry name" value="P450"/>
</dbReference>
<dbReference type="InterPro" id="IPR017972">
    <property type="entry name" value="Cyt_P450_CS"/>
</dbReference>
<evidence type="ECO:0000256" key="11">
    <source>
        <dbReference type="ARBA" id="ARBA00023002"/>
    </source>
</evidence>
<comment type="similarity">
    <text evidence="5 17">Belongs to the cytochrome P450 family.</text>
</comment>
<dbReference type="InterPro" id="IPR002401">
    <property type="entry name" value="Cyt_P450_E_grp-I"/>
</dbReference>
<dbReference type="InterPro" id="IPR001128">
    <property type="entry name" value="Cyt_P450"/>
</dbReference>
<accession>A0A286MXN8</accession>
<organism evidence="18">
    <name type="scientific">Zygaena filipendulae</name>
    <dbReference type="NCBI Taxonomy" id="287375"/>
    <lineage>
        <taxon>Eukaryota</taxon>
        <taxon>Metazoa</taxon>
        <taxon>Ecdysozoa</taxon>
        <taxon>Arthropoda</taxon>
        <taxon>Hexapoda</taxon>
        <taxon>Insecta</taxon>
        <taxon>Pterygota</taxon>
        <taxon>Neoptera</taxon>
        <taxon>Endopterygota</taxon>
        <taxon>Lepidoptera</taxon>
        <taxon>Glossata</taxon>
        <taxon>Ditrysia</taxon>
        <taxon>Zygaenoidea</taxon>
        <taxon>Zygaenidae</taxon>
        <taxon>Zygaeninae</taxon>
        <taxon>Zygaena</taxon>
    </lineage>
</organism>
<dbReference type="CDD" id="cd11056">
    <property type="entry name" value="CYP6-like"/>
    <property type="match status" value="1"/>
</dbReference>
<evidence type="ECO:0000256" key="13">
    <source>
        <dbReference type="ARBA" id="ARBA00023033"/>
    </source>
</evidence>
<evidence type="ECO:0000256" key="16">
    <source>
        <dbReference type="PIRSR" id="PIRSR602401-1"/>
    </source>
</evidence>
<dbReference type="GO" id="GO:0005506">
    <property type="term" value="F:iron ion binding"/>
    <property type="evidence" value="ECO:0007669"/>
    <property type="project" value="InterPro"/>
</dbReference>
<dbReference type="SUPFAM" id="SSF48264">
    <property type="entry name" value="Cytochrome P450"/>
    <property type="match status" value="1"/>
</dbReference>
<evidence type="ECO:0000256" key="15">
    <source>
        <dbReference type="ARBA" id="ARBA00047827"/>
    </source>
</evidence>
<comment type="function">
    <text evidence="2">May be involved in the metabolism of insect hormones and in the breakdown of synthetic insecticides.</text>
</comment>
<keyword evidence="10" id="KW-0492">Microsome</keyword>
<dbReference type="AlphaFoldDB" id="A0A286MXN8"/>
<feature type="binding site" description="axial binding residue" evidence="16">
    <location>
        <position position="440"/>
    </location>
    <ligand>
        <name>heme</name>
        <dbReference type="ChEBI" id="CHEBI:30413"/>
    </ligand>
    <ligandPart>
        <name>Fe</name>
        <dbReference type="ChEBI" id="CHEBI:18248"/>
    </ligandPart>
</feature>
<evidence type="ECO:0000256" key="14">
    <source>
        <dbReference type="ARBA" id="ARBA00023136"/>
    </source>
</evidence>
<sequence length="494" mass="57301">MLFYILVILCLTLYYILKYFKKNKNYWKKRNVVQADDSLRKFIIGNRSLAEIYKEIYDDHPNEPFVGTFIGSKPALLLRNLENIKTVLAGDFESFHSRGIVTNPKDILADNLLFMDDYKKWKLLRQKFSPVFTSARLKTMFHLIERCARDFQEMVKDNPEMRQTPFNALYTYTTASLGASVFGIDANSSSTMQSPFLHMTRKAVLPSLNANIRFFLSNSFPTLFRFFNMKAFGEFEQFFVGVVKNVLNFRRTTNQRPNDFIDVCLNLQDSGVLRDSSTGYSIILSDELVSAQAFFFFLAGVDTSANAMHFTLIELAHNPDILRAVHAEIDEVFQECNEEVTFDVLEKMKYLDKVLDESLRIYPPIGSLQRKCVRDTILPVGNIKIERDTLVIIPVYALHTDKRYYADPELFDPNRFDSIDVKSKQNKMTYMPFGEGNRICLGARYARLQVKAGLGWLLRRFTLTPLSPPPKRFEKSFFSIRSTEIQYYKLVPRN</sequence>
<dbReference type="EC" id="1.14.14.1" evidence="6"/>
<dbReference type="InterPro" id="IPR036396">
    <property type="entry name" value="Cyt_P450_sf"/>
</dbReference>
<evidence type="ECO:0000256" key="10">
    <source>
        <dbReference type="ARBA" id="ARBA00022848"/>
    </source>
</evidence>
<dbReference type="EMBL" id="MF684356">
    <property type="protein sequence ID" value="ASX93990.1"/>
    <property type="molecule type" value="mRNA"/>
</dbReference>
<dbReference type="GO" id="GO:0005789">
    <property type="term" value="C:endoplasmic reticulum membrane"/>
    <property type="evidence" value="ECO:0007669"/>
    <property type="project" value="UniProtKB-SubCell"/>
</dbReference>
<evidence type="ECO:0000256" key="2">
    <source>
        <dbReference type="ARBA" id="ARBA00003690"/>
    </source>
</evidence>
<keyword evidence="9" id="KW-0256">Endoplasmic reticulum</keyword>
<reference evidence="18" key="2">
    <citation type="journal article" date="2014" name="PLoS ONE">
        <title>Chemical defense balanced by sequestration and de novo biosynthesis in a lepidopteran specialist.</title>
        <authorList>
            <person name="Furstenberg-Hagg J."/>
            <person name="Zagrobelny M."/>
            <person name="Jorgensen K."/>
            <person name="Vogel H."/>
            <person name="Moller B.L."/>
            <person name="Bak S."/>
        </authorList>
    </citation>
    <scope>NUCLEOTIDE SEQUENCE</scope>
</reference>
<evidence type="ECO:0000256" key="5">
    <source>
        <dbReference type="ARBA" id="ARBA00010617"/>
    </source>
</evidence>
<evidence type="ECO:0000313" key="18">
    <source>
        <dbReference type="EMBL" id="ASX93990.1"/>
    </source>
</evidence>
<evidence type="ECO:0000256" key="9">
    <source>
        <dbReference type="ARBA" id="ARBA00022824"/>
    </source>
</evidence>
<dbReference type="Pfam" id="PF00067">
    <property type="entry name" value="p450"/>
    <property type="match status" value="1"/>
</dbReference>
<reference evidence="18" key="3">
    <citation type="submission" date="2017-08" db="EMBL/GenBank/DDBJ databases">
        <authorList>
            <person name="de Groot N.N."/>
        </authorList>
    </citation>
    <scope>NUCLEOTIDE SEQUENCE</scope>
</reference>
<keyword evidence="11 17" id="KW-0560">Oxidoreductase</keyword>
<keyword evidence="12 16" id="KW-0408">Iron</keyword>
<dbReference type="PRINTS" id="PR00463">
    <property type="entry name" value="EP450I"/>
</dbReference>
<gene>
    <name evidence="18" type="primary">CYP337B11</name>
</gene>
<comment type="cofactor">
    <cofactor evidence="1 16">
        <name>heme</name>
        <dbReference type="ChEBI" id="CHEBI:30413"/>
    </cofactor>
</comment>
<keyword evidence="14" id="KW-0472">Membrane</keyword>
<evidence type="ECO:0000256" key="7">
    <source>
        <dbReference type="ARBA" id="ARBA00022617"/>
    </source>
</evidence>
<evidence type="ECO:0000256" key="6">
    <source>
        <dbReference type="ARBA" id="ARBA00012109"/>
    </source>
</evidence>
<reference evidence="18" key="1">
    <citation type="journal article" date="2009" name="BMC Genomics">
        <title>454 pyrosequencing based transcriptome analysis of Zygaena filipendulae with focus on genes involved in biosynthesis of cyanogenic glucosides.</title>
        <authorList>
            <person name="Zagrobelny M."/>
            <person name="Scheibye-Alsing K."/>
            <person name="Jensen N.B."/>
            <person name="Moller B.L."/>
            <person name="Gorodkin J."/>
            <person name="Bak S."/>
        </authorList>
    </citation>
    <scope>NUCLEOTIDE SEQUENCE</scope>
</reference>
<dbReference type="InterPro" id="IPR050476">
    <property type="entry name" value="Insect_CytP450_Detox"/>
</dbReference>
<dbReference type="Gene3D" id="1.10.630.10">
    <property type="entry name" value="Cytochrome P450"/>
    <property type="match status" value="1"/>
</dbReference>
<evidence type="ECO:0000256" key="8">
    <source>
        <dbReference type="ARBA" id="ARBA00022723"/>
    </source>
</evidence>
<evidence type="ECO:0000256" key="1">
    <source>
        <dbReference type="ARBA" id="ARBA00001971"/>
    </source>
</evidence>
<protein>
    <recommendedName>
        <fullName evidence="6">unspecific monooxygenase</fullName>
        <ecNumber evidence="6">1.14.14.1</ecNumber>
    </recommendedName>
</protein>
<name>A0A286MXN8_9NEOP</name>
<evidence type="ECO:0000256" key="17">
    <source>
        <dbReference type="RuleBase" id="RU000461"/>
    </source>
</evidence>
<evidence type="ECO:0000256" key="3">
    <source>
        <dbReference type="ARBA" id="ARBA00004174"/>
    </source>
</evidence>
<evidence type="ECO:0000256" key="4">
    <source>
        <dbReference type="ARBA" id="ARBA00004406"/>
    </source>
</evidence>